<dbReference type="AlphaFoldDB" id="V6J3K2"/>
<name>V6J3K2_9BACL</name>
<dbReference type="PATRIC" id="fig|1395513.3.peg.2605"/>
<gene>
    <name evidence="1" type="ORF">P343_12840</name>
</gene>
<dbReference type="EMBL" id="AWTC01000013">
    <property type="protein sequence ID" value="EST11284.1"/>
    <property type="molecule type" value="Genomic_DNA"/>
</dbReference>
<dbReference type="RefSeq" id="WP_023510808.1">
    <property type="nucleotide sequence ID" value="NZ_AWTC01000013.1"/>
</dbReference>
<dbReference type="STRING" id="1395513.P343_12840"/>
<comment type="caution">
    <text evidence="1">The sequence shown here is derived from an EMBL/GenBank/DDBJ whole genome shotgun (WGS) entry which is preliminary data.</text>
</comment>
<proteinExistence type="predicted"/>
<keyword evidence="2" id="KW-1185">Reference proteome</keyword>
<dbReference type="eggNOG" id="COG1709">
    <property type="taxonomic scope" value="Bacteria"/>
</dbReference>
<reference evidence="1 2" key="1">
    <citation type="journal article" date="2013" name="Genome Announc.">
        <title>Genome Sequence of Sporolactobacillus laevolacticus DSM442, an Efficient Polymer-Grade D-Lactate Producer from Agricultural Waste Cottonseed as a Nitrogen Source.</title>
        <authorList>
            <person name="Wang H."/>
            <person name="Wang L."/>
            <person name="Ju J."/>
            <person name="Yu B."/>
            <person name="Ma Y."/>
        </authorList>
    </citation>
    <scope>NUCLEOTIDE SEQUENCE [LARGE SCALE GENOMIC DNA]</scope>
    <source>
        <strain evidence="1 2">DSM 442</strain>
    </source>
</reference>
<evidence type="ECO:0000313" key="2">
    <source>
        <dbReference type="Proteomes" id="UP000018296"/>
    </source>
</evidence>
<sequence length="177" mass="20365">MAAIESEVWQQKAERQFIDFIYMFSDKTGMSLRTLAKLVHVDPSYFPKVKAGIIHYSSDLDSSLSRVHWMLNLAIWERISGGLFINPLRIDPDMSLEPSCLKESLSDNLEEATNALKKLRAYQKYPDRDAALKTIYESMDVLMEGNVLIGVLSEKIGVSRSELIEGYKKHKRDEHRR</sequence>
<organism evidence="1 2">
    <name type="scientific">Sporolactobacillus laevolacticus DSM 442</name>
    <dbReference type="NCBI Taxonomy" id="1395513"/>
    <lineage>
        <taxon>Bacteria</taxon>
        <taxon>Bacillati</taxon>
        <taxon>Bacillota</taxon>
        <taxon>Bacilli</taxon>
        <taxon>Bacillales</taxon>
        <taxon>Sporolactobacillaceae</taxon>
        <taxon>Sporolactobacillus</taxon>
    </lineage>
</organism>
<dbReference type="Proteomes" id="UP000018296">
    <property type="component" value="Unassembled WGS sequence"/>
</dbReference>
<protein>
    <submittedName>
        <fullName evidence="1">Uncharacterized protein</fullName>
    </submittedName>
</protein>
<evidence type="ECO:0000313" key="1">
    <source>
        <dbReference type="EMBL" id="EST11284.1"/>
    </source>
</evidence>
<accession>V6J3K2</accession>